<reference evidence="1" key="1">
    <citation type="journal article" date="2020" name="Nature">
        <title>Giant virus diversity and host interactions through global metagenomics.</title>
        <authorList>
            <person name="Schulz F."/>
            <person name="Roux S."/>
            <person name="Paez-Espino D."/>
            <person name="Jungbluth S."/>
            <person name="Walsh D.A."/>
            <person name="Denef V.J."/>
            <person name="McMahon K.D."/>
            <person name="Konstantinidis K.T."/>
            <person name="Eloe-Fadrosh E.A."/>
            <person name="Kyrpides N.C."/>
            <person name="Woyke T."/>
        </authorList>
    </citation>
    <scope>NUCLEOTIDE SEQUENCE</scope>
    <source>
        <strain evidence="1">GVMAG-M-3300023179-114</strain>
    </source>
</reference>
<sequence length="133" mass="15590">MLAYLICVSCFISIFAYQPLCDSCKHFIPNKNLNPDLGLCKMFQETSYNNGYIRLYNFATHCRNDENLCGKSGFLYEGPPSDNPEIIYQLNELSNKCCGEVNEKNELEELEREFFEIFQKMKKYNTARKYRSS</sequence>
<evidence type="ECO:0000313" key="1">
    <source>
        <dbReference type="EMBL" id="QHT23044.1"/>
    </source>
</evidence>
<protein>
    <submittedName>
        <fullName evidence="1">Uncharacterized protein</fullName>
    </submittedName>
</protein>
<accession>A0A6C0E1X8</accession>
<dbReference type="AlphaFoldDB" id="A0A6C0E1X8"/>
<organism evidence="1">
    <name type="scientific">viral metagenome</name>
    <dbReference type="NCBI Taxonomy" id="1070528"/>
    <lineage>
        <taxon>unclassified sequences</taxon>
        <taxon>metagenomes</taxon>
        <taxon>organismal metagenomes</taxon>
    </lineage>
</organism>
<proteinExistence type="predicted"/>
<name>A0A6C0E1X8_9ZZZZ</name>
<dbReference type="EMBL" id="MN739723">
    <property type="protein sequence ID" value="QHT23044.1"/>
    <property type="molecule type" value="Genomic_DNA"/>
</dbReference>